<evidence type="ECO:0000313" key="4">
    <source>
        <dbReference type="Proteomes" id="UP001596108"/>
    </source>
</evidence>
<dbReference type="SUPFAM" id="SSF158791">
    <property type="entry name" value="MgtE N-terminal domain-like"/>
    <property type="match status" value="1"/>
</dbReference>
<keyword evidence="1" id="KW-0812">Transmembrane</keyword>
<proteinExistence type="predicted"/>
<sequence>MASANVEKEGYSGFERFLFFITPILFTAVLLGVLLLMFNKDWRNAALEVGNKIPIVKSIVPDPSADAPTTPANTDEELTVSNAKDKIAELNALLTDRDNALKQATDQAGQDAKKIEGMQAELDLLKKESTDRTITAEAYDAKIKSLADMYAKMSPSKAGPILENMTIDEAALVLGSMTTEERGKVLERMTPKKAADVTMKLKDTDTVNDREIAALQARISELEVGTGSDATMLDTAELNRTFSAMAPDKAAAMLLQMAGTSQSKALRILGALDNASRSSILAAMTDADKKTTVALVSKLMPANP</sequence>
<reference evidence="4" key="1">
    <citation type="journal article" date="2019" name="Int. J. Syst. Evol. Microbiol.">
        <title>The Global Catalogue of Microorganisms (GCM) 10K type strain sequencing project: providing services to taxonomists for standard genome sequencing and annotation.</title>
        <authorList>
            <consortium name="The Broad Institute Genomics Platform"/>
            <consortium name="The Broad Institute Genome Sequencing Center for Infectious Disease"/>
            <person name="Wu L."/>
            <person name="Ma J."/>
        </authorList>
    </citation>
    <scope>NUCLEOTIDE SEQUENCE [LARGE SCALE GENOMIC DNA]</scope>
    <source>
        <strain evidence="4">CGMCC 1.18578</strain>
    </source>
</reference>
<name>A0ABW0R5E1_9BACL</name>
<dbReference type="Gene3D" id="1.10.220.30">
    <property type="match status" value="1"/>
</dbReference>
<feature type="domain" description="Magnesium transporter MgtE intracellular" evidence="2">
    <location>
        <begin position="147"/>
        <end position="198"/>
    </location>
</feature>
<organism evidence="3 4">
    <name type="scientific">Cohnella yongneupensis</name>
    <dbReference type="NCBI Taxonomy" id="425006"/>
    <lineage>
        <taxon>Bacteria</taxon>
        <taxon>Bacillati</taxon>
        <taxon>Bacillota</taxon>
        <taxon>Bacilli</taxon>
        <taxon>Bacillales</taxon>
        <taxon>Paenibacillaceae</taxon>
        <taxon>Cohnella</taxon>
    </lineage>
</organism>
<feature type="transmembrane region" description="Helical" evidence="1">
    <location>
        <begin position="17"/>
        <end position="38"/>
    </location>
</feature>
<keyword evidence="1" id="KW-1133">Transmembrane helix</keyword>
<evidence type="ECO:0000259" key="2">
    <source>
        <dbReference type="Pfam" id="PF03448"/>
    </source>
</evidence>
<dbReference type="EMBL" id="JBHSNC010000057">
    <property type="protein sequence ID" value="MFC5532456.1"/>
    <property type="molecule type" value="Genomic_DNA"/>
</dbReference>
<dbReference type="InterPro" id="IPR006668">
    <property type="entry name" value="Mg_transptr_MgtE_intracell_dom"/>
</dbReference>
<accession>A0ABW0R5E1</accession>
<dbReference type="RefSeq" id="WP_378114418.1">
    <property type="nucleotide sequence ID" value="NZ_JBHSNC010000057.1"/>
</dbReference>
<keyword evidence="4" id="KW-1185">Reference proteome</keyword>
<dbReference type="InterPro" id="IPR011002">
    <property type="entry name" value="FliG_a-hlx"/>
</dbReference>
<dbReference type="Pfam" id="PF03448">
    <property type="entry name" value="MgtE_N"/>
    <property type="match status" value="1"/>
</dbReference>
<gene>
    <name evidence="3" type="ORF">ACFPQ4_23820</name>
</gene>
<dbReference type="SUPFAM" id="SSF48029">
    <property type="entry name" value="FliG"/>
    <property type="match status" value="1"/>
</dbReference>
<dbReference type="Proteomes" id="UP001596108">
    <property type="component" value="Unassembled WGS sequence"/>
</dbReference>
<keyword evidence="1" id="KW-0472">Membrane</keyword>
<evidence type="ECO:0000256" key="1">
    <source>
        <dbReference type="SAM" id="Phobius"/>
    </source>
</evidence>
<protein>
    <submittedName>
        <fullName evidence="3">Magnesium transporter MgtE N-terminal domain-containing protein</fullName>
    </submittedName>
</protein>
<evidence type="ECO:0000313" key="3">
    <source>
        <dbReference type="EMBL" id="MFC5532456.1"/>
    </source>
</evidence>
<comment type="caution">
    <text evidence="3">The sequence shown here is derived from an EMBL/GenBank/DDBJ whole genome shotgun (WGS) entry which is preliminary data.</text>
</comment>